<evidence type="ECO:0000256" key="5">
    <source>
        <dbReference type="ARBA" id="ARBA00022598"/>
    </source>
</evidence>
<gene>
    <name evidence="13" type="ORF">BU24DRAFT_425887</name>
</gene>
<dbReference type="EC" id="6.1.1.22" evidence="3"/>
<evidence type="ECO:0000256" key="8">
    <source>
        <dbReference type="ARBA" id="ARBA00022917"/>
    </source>
</evidence>
<dbReference type="Gene3D" id="3.30.1910.20">
    <property type="entry name" value="asparaginyl-tRNA synthetase, N-terminal domain"/>
    <property type="match status" value="1"/>
</dbReference>
<evidence type="ECO:0000256" key="9">
    <source>
        <dbReference type="ARBA" id="ARBA00023146"/>
    </source>
</evidence>
<evidence type="ECO:0000256" key="7">
    <source>
        <dbReference type="ARBA" id="ARBA00022840"/>
    </source>
</evidence>
<keyword evidence="9 13" id="KW-0030">Aminoacyl-tRNA synthetase</keyword>
<dbReference type="GO" id="GO:0005737">
    <property type="term" value="C:cytoplasm"/>
    <property type="evidence" value="ECO:0007669"/>
    <property type="project" value="UniProtKB-SubCell"/>
</dbReference>
<dbReference type="InterPro" id="IPR048952">
    <property type="entry name" value="AsnRS_N"/>
</dbReference>
<dbReference type="Proteomes" id="UP000799778">
    <property type="component" value="Unassembled WGS sequence"/>
</dbReference>
<evidence type="ECO:0000313" key="13">
    <source>
        <dbReference type="EMBL" id="KAF2012056.1"/>
    </source>
</evidence>
<dbReference type="GO" id="GO:0005524">
    <property type="term" value="F:ATP binding"/>
    <property type="evidence" value="ECO:0007669"/>
    <property type="project" value="UniProtKB-KW"/>
</dbReference>
<dbReference type="OrthoDB" id="1931232at2759"/>
<dbReference type="AlphaFoldDB" id="A0A6A5XGR6"/>
<dbReference type="InterPro" id="IPR004365">
    <property type="entry name" value="NA-bd_OB_tRNA"/>
</dbReference>
<accession>A0A6A5XGR6</accession>
<comment type="catalytic activity">
    <reaction evidence="11">
        <text>tRNA(Asn) + L-asparagine + ATP = L-asparaginyl-tRNA(Asn) + AMP + diphosphate + H(+)</text>
        <dbReference type="Rhea" id="RHEA:11180"/>
        <dbReference type="Rhea" id="RHEA-COMP:9659"/>
        <dbReference type="Rhea" id="RHEA-COMP:9674"/>
        <dbReference type="ChEBI" id="CHEBI:15378"/>
        <dbReference type="ChEBI" id="CHEBI:30616"/>
        <dbReference type="ChEBI" id="CHEBI:33019"/>
        <dbReference type="ChEBI" id="CHEBI:58048"/>
        <dbReference type="ChEBI" id="CHEBI:78442"/>
        <dbReference type="ChEBI" id="CHEBI:78515"/>
        <dbReference type="ChEBI" id="CHEBI:456215"/>
        <dbReference type="EC" id="6.1.1.22"/>
    </reaction>
</comment>
<dbReference type="Pfam" id="PF20917">
    <property type="entry name" value="AsnRS_N"/>
    <property type="match status" value="1"/>
</dbReference>
<dbReference type="EMBL" id="ML978073">
    <property type="protein sequence ID" value="KAF2012056.1"/>
    <property type="molecule type" value="Genomic_DNA"/>
</dbReference>
<dbReference type="PRINTS" id="PR01042">
    <property type="entry name" value="TRNASYNTHASP"/>
</dbReference>
<dbReference type="NCBIfam" id="TIGR00457">
    <property type="entry name" value="asnS"/>
    <property type="match status" value="1"/>
</dbReference>
<comment type="subcellular location">
    <subcellularLocation>
        <location evidence="1">Cytoplasm</location>
    </subcellularLocation>
</comment>
<dbReference type="InterPro" id="IPR006195">
    <property type="entry name" value="aa-tRNA-synth_II"/>
</dbReference>
<keyword evidence="4" id="KW-0963">Cytoplasm</keyword>
<dbReference type="SUPFAM" id="SSF55681">
    <property type="entry name" value="Class II aaRS and biotin synthetases"/>
    <property type="match status" value="1"/>
</dbReference>
<dbReference type="Gene3D" id="2.40.50.140">
    <property type="entry name" value="Nucleic acid-binding proteins"/>
    <property type="match status" value="1"/>
</dbReference>
<dbReference type="Pfam" id="PF01336">
    <property type="entry name" value="tRNA_anti-codon"/>
    <property type="match status" value="1"/>
</dbReference>
<keyword evidence="6" id="KW-0547">Nucleotide-binding</keyword>
<dbReference type="PANTHER" id="PTHR22594">
    <property type="entry name" value="ASPARTYL/LYSYL-TRNA SYNTHETASE"/>
    <property type="match status" value="1"/>
</dbReference>
<evidence type="ECO:0000259" key="12">
    <source>
        <dbReference type="PROSITE" id="PS50862"/>
    </source>
</evidence>
<dbReference type="GO" id="GO:0004816">
    <property type="term" value="F:asparagine-tRNA ligase activity"/>
    <property type="evidence" value="ECO:0007669"/>
    <property type="project" value="UniProtKB-EC"/>
</dbReference>
<dbReference type="InterPro" id="IPR002312">
    <property type="entry name" value="Asp/Asn-tRNA-synth_IIb"/>
</dbReference>
<reference evidence="13" key="1">
    <citation type="journal article" date="2020" name="Stud. Mycol.">
        <title>101 Dothideomycetes genomes: a test case for predicting lifestyles and emergence of pathogens.</title>
        <authorList>
            <person name="Haridas S."/>
            <person name="Albert R."/>
            <person name="Binder M."/>
            <person name="Bloem J."/>
            <person name="Labutti K."/>
            <person name="Salamov A."/>
            <person name="Andreopoulos B."/>
            <person name="Baker S."/>
            <person name="Barry K."/>
            <person name="Bills G."/>
            <person name="Bluhm B."/>
            <person name="Cannon C."/>
            <person name="Castanera R."/>
            <person name="Culley D."/>
            <person name="Daum C."/>
            <person name="Ezra D."/>
            <person name="Gonzalez J."/>
            <person name="Henrissat B."/>
            <person name="Kuo A."/>
            <person name="Liang C."/>
            <person name="Lipzen A."/>
            <person name="Lutzoni F."/>
            <person name="Magnuson J."/>
            <person name="Mondo S."/>
            <person name="Nolan M."/>
            <person name="Ohm R."/>
            <person name="Pangilinan J."/>
            <person name="Park H.-J."/>
            <person name="Ramirez L."/>
            <person name="Alfaro M."/>
            <person name="Sun H."/>
            <person name="Tritt A."/>
            <person name="Yoshinaga Y."/>
            <person name="Zwiers L.-H."/>
            <person name="Turgeon B."/>
            <person name="Goodwin S."/>
            <person name="Spatafora J."/>
            <person name="Crous P."/>
            <person name="Grigoriev I."/>
        </authorList>
    </citation>
    <scope>NUCLEOTIDE SEQUENCE</scope>
    <source>
        <strain evidence="13">CBS 175.79</strain>
    </source>
</reference>
<dbReference type="SUPFAM" id="SSF50249">
    <property type="entry name" value="Nucleic acid-binding proteins"/>
    <property type="match status" value="1"/>
</dbReference>
<evidence type="ECO:0000256" key="11">
    <source>
        <dbReference type="ARBA" id="ARBA00047844"/>
    </source>
</evidence>
<organism evidence="13 14">
    <name type="scientific">Aaosphaeria arxii CBS 175.79</name>
    <dbReference type="NCBI Taxonomy" id="1450172"/>
    <lineage>
        <taxon>Eukaryota</taxon>
        <taxon>Fungi</taxon>
        <taxon>Dikarya</taxon>
        <taxon>Ascomycota</taxon>
        <taxon>Pezizomycotina</taxon>
        <taxon>Dothideomycetes</taxon>
        <taxon>Pleosporomycetidae</taxon>
        <taxon>Pleosporales</taxon>
        <taxon>Pleosporales incertae sedis</taxon>
        <taxon>Aaosphaeria</taxon>
    </lineage>
</organism>
<dbReference type="InterPro" id="IPR045864">
    <property type="entry name" value="aa-tRNA-synth_II/BPL/LPL"/>
</dbReference>
<keyword evidence="8" id="KW-0648">Protein biosynthesis</keyword>
<evidence type="ECO:0000256" key="4">
    <source>
        <dbReference type="ARBA" id="ARBA00022490"/>
    </source>
</evidence>
<dbReference type="RefSeq" id="XP_033380395.1">
    <property type="nucleotide sequence ID" value="XM_033528847.1"/>
</dbReference>
<keyword evidence="5" id="KW-0436">Ligase</keyword>
<feature type="domain" description="Aminoacyl-transfer RNA synthetases class-II family profile" evidence="12">
    <location>
        <begin position="274"/>
        <end position="567"/>
    </location>
</feature>
<protein>
    <recommendedName>
        <fullName evidence="3">asparagine--tRNA ligase</fullName>
        <ecNumber evidence="3">6.1.1.22</ecNumber>
    </recommendedName>
    <alternativeName>
        <fullName evidence="10">Asparaginyl-tRNA synthetase</fullName>
    </alternativeName>
</protein>
<dbReference type="InterPro" id="IPR004522">
    <property type="entry name" value="Asn-tRNA-ligase"/>
</dbReference>
<proteinExistence type="inferred from homology"/>
<evidence type="ECO:0000256" key="3">
    <source>
        <dbReference type="ARBA" id="ARBA00012816"/>
    </source>
</evidence>
<dbReference type="PANTHER" id="PTHR22594:SF16">
    <property type="entry name" value="ASPARAGINE--TRNA LIGASE, CYTOPLASMIC"/>
    <property type="match status" value="1"/>
</dbReference>
<dbReference type="Pfam" id="PF00152">
    <property type="entry name" value="tRNA-synt_2"/>
    <property type="match status" value="1"/>
</dbReference>
<evidence type="ECO:0000256" key="10">
    <source>
        <dbReference type="ARBA" id="ARBA00029886"/>
    </source>
</evidence>
<keyword evidence="14" id="KW-1185">Reference proteome</keyword>
<keyword evidence="7" id="KW-0067">ATP-binding</keyword>
<dbReference type="InterPro" id="IPR012340">
    <property type="entry name" value="NA-bd_OB-fold"/>
</dbReference>
<dbReference type="GeneID" id="54286244"/>
<name>A0A6A5XGR6_9PLEO</name>
<evidence type="ECO:0000256" key="2">
    <source>
        <dbReference type="ARBA" id="ARBA00008226"/>
    </source>
</evidence>
<dbReference type="GO" id="GO:0003676">
    <property type="term" value="F:nucleic acid binding"/>
    <property type="evidence" value="ECO:0007669"/>
    <property type="project" value="InterPro"/>
</dbReference>
<dbReference type="CDD" id="cd04323">
    <property type="entry name" value="AsnRS_cyto_like_N"/>
    <property type="match status" value="1"/>
</dbReference>
<dbReference type="CDD" id="cd00776">
    <property type="entry name" value="AsxRS_core"/>
    <property type="match status" value="1"/>
</dbReference>
<comment type="similarity">
    <text evidence="2">Belongs to the class-II aminoacyl-tRNA synthetase family.</text>
</comment>
<sequence>MADTTYYIDEDVGQDIPEQTGSEELPYKSLGFAVLTRTEAPKFLTRKSVTGEVPEGSDASVRLEYKPVAKAALKKAVNYAKAQQKKAESAQKQLAERAKVEADRKKVLDEAKKIVIEEDKSLPEPIKIKLDDTNPEKIKLGNSEGVKGTRVRVFGRVHRERRQKENMFITLRDGYGQMQVILQGQLAKTYDALTLTRETSMEILGELKEVPAGAHAPNGRELHADFYKIHPGWRAAGGDDAITNRVSKDTEHATLLDLRHLVIRGETASKILIIRDAVEFAFNQVFKELRMRKVSPPALVQTQVEGGSTLFKFQYYNEEAFLTQSSQLYLETCLPSLGDVYCIEKSFRAEKSLTRRHLAEYTHIEGELDYITFNDLLDHLEHVICRVLEISMADPTIKQYILDLNPEFQTPERPFKRMKYTDAIDWLNEHSIPNEDGEPHKFGDDIAEAAERRMTDIINRPIFLTHFPAEIKAFYMQKDPEDTRVTESVDCLMPGVGEIIGGSMRMYDYDELMAAYAKEGISPADYYWYTDQRKYGTSPHGGYGFGFERFLAWLCKQHTVRDTCLYPRYFGRCKP</sequence>
<dbReference type="GO" id="GO:0006421">
    <property type="term" value="P:asparaginyl-tRNA aminoacylation"/>
    <property type="evidence" value="ECO:0007669"/>
    <property type="project" value="InterPro"/>
</dbReference>
<evidence type="ECO:0000256" key="1">
    <source>
        <dbReference type="ARBA" id="ARBA00004496"/>
    </source>
</evidence>
<dbReference type="PROSITE" id="PS50862">
    <property type="entry name" value="AA_TRNA_LIGASE_II"/>
    <property type="match status" value="1"/>
</dbReference>
<evidence type="ECO:0000256" key="6">
    <source>
        <dbReference type="ARBA" id="ARBA00022741"/>
    </source>
</evidence>
<dbReference type="Gene3D" id="3.30.930.10">
    <property type="entry name" value="Bira Bifunctional Protein, Domain 2"/>
    <property type="match status" value="1"/>
</dbReference>
<dbReference type="InterPro" id="IPR004364">
    <property type="entry name" value="Aa-tRNA-synt_II"/>
</dbReference>
<evidence type="ECO:0000313" key="14">
    <source>
        <dbReference type="Proteomes" id="UP000799778"/>
    </source>
</evidence>